<evidence type="ECO:0000259" key="11">
    <source>
        <dbReference type="SMART" id="SM00642"/>
    </source>
</evidence>
<dbReference type="SUPFAM" id="SSF51445">
    <property type="entry name" value="(Trans)glycosidases"/>
    <property type="match status" value="1"/>
</dbReference>
<protein>
    <recommendedName>
        <fullName evidence="4 9">Alpha-amylase</fullName>
        <ecNumber evidence="4 9">3.2.1.1</ecNumber>
    </recommendedName>
</protein>
<dbReference type="Pfam" id="PF00128">
    <property type="entry name" value="Alpha-amylase"/>
    <property type="match status" value="1"/>
</dbReference>
<evidence type="ECO:0000256" key="7">
    <source>
        <dbReference type="ARBA" id="ARBA00023295"/>
    </source>
</evidence>
<dbReference type="InterPro" id="IPR006046">
    <property type="entry name" value="Alpha_amylase"/>
</dbReference>
<evidence type="ECO:0000256" key="5">
    <source>
        <dbReference type="ARBA" id="ARBA00022801"/>
    </source>
</evidence>
<keyword evidence="6 9" id="KW-0119">Carbohydrate metabolism</keyword>
<evidence type="ECO:0000256" key="8">
    <source>
        <dbReference type="RuleBase" id="RU003615"/>
    </source>
</evidence>
<evidence type="ECO:0000313" key="13">
    <source>
        <dbReference type="Proteomes" id="UP000078387"/>
    </source>
</evidence>
<organism evidence="12 13">
    <name type="scientific">Entamoeba histolytica</name>
    <dbReference type="NCBI Taxonomy" id="5759"/>
    <lineage>
        <taxon>Eukaryota</taxon>
        <taxon>Amoebozoa</taxon>
        <taxon>Evosea</taxon>
        <taxon>Archamoebae</taxon>
        <taxon>Mastigamoebida</taxon>
        <taxon>Entamoebidae</taxon>
        <taxon>Entamoeba</taxon>
    </lineage>
</organism>
<evidence type="ECO:0000256" key="6">
    <source>
        <dbReference type="ARBA" id="ARBA00023277"/>
    </source>
</evidence>
<keyword evidence="5 9" id="KW-0378">Hydrolase</keyword>
<dbReference type="PANTHER" id="PTHR43447">
    <property type="entry name" value="ALPHA-AMYLASE"/>
    <property type="match status" value="1"/>
</dbReference>
<proteinExistence type="inferred from homology"/>
<evidence type="ECO:0000256" key="4">
    <source>
        <dbReference type="ARBA" id="ARBA00012595"/>
    </source>
</evidence>
<dbReference type="EC" id="3.2.1.1" evidence="4 9"/>
<feature type="signal peptide" evidence="10">
    <location>
        <begin position="1"/>
        <end position="17"/>
    </location>
</feature>
<evidence type="ECO:0000313" key="12">
    <source>
        <dbReference type="EMBL" id="GAT96768.1"/>
    </source>
</evidence>
<comment type="caution">
    <text evidence="12">The sequence shown here is derived from an EMBL/GenBank/DDBJ whole genome shotgun (WGS) entry which is preliminary data.</text>
</comment>
<dbReference type="GO" id="GO:0004556">
    <property type="term" value="F:alpha-amylase activity"/>
    <property type="evidence" value="ECO:0007669"/>
    <property type="project" value="UniProtKB-UniRule"/>
</dbReference>
<dbReference type="VEuPathDB" id="AmoebaDB:EHI_129810"/>
<dbReference type="SMART" id="SM00642">
    <property type="entry name" value="Aamy"/>
    <property type="match status" value="1"/>
</dbReference>
<sequence length="622" mass="70364">MLLFNTLIVLLIEVGLCYNCNSNNGQFGCNGNDISMKPSAEESRWQTPPRGSEDWIESYQGYSHVVAYARIQYKDTSRIAATVTVVPTVNPKYNIKKITYEYNGVPSESEVYEVSKETLPEEDLKIRVIVHMDGDNNNTEYIDLEPLDFVWSIPAANLAPNYNKGQKGGIVEMFGWPFEDIGKECEFMGKAGWLAVKVYPPQDSVLSFDQPQDNLLNPWYWIYQPVSYSLNSRMGTRKQYREMVKACRKHNVLVYNDMVLNHMSAGGNDVLNHCNGGNFWGPKDSTTHKPYFGLSFNYGNDKYTGKINTVEYPGAAYGPLHFHCERSLNSWSDGFIMNAGWLVGLSDLATENEYVRDRIATWIVENLGAGASGMRMDAAKHIRPDDIAAIFGKVKTYMGGALPDDFMAYLEVILGGEGDLLWCNYGDYQYSKYFTEQLSKVGLSQSDIKKIKIWQSWYPAEWGKCEENSDYERLVIENDDHDQQKPGSSSRDMHDQGSVLVKEKDIDRHRQFEVQLFSRTDRNWTHRLLLSSYTLIDGANGNDGFPDGFSDCSLCTGEWCGSCKSVPKRQAYVADAGGYTVEGWRGSDYTRTHRDTAIINAMRGWMGLGSISAKELGIKEDK</sequence>
<feature type="domain" description="Glycosyl hydrolase family 13 catalytic" evidence="11">
    <location>
        <begin position="168"/>
        <end position="569"/>
    </location>
</feature>
<comment type="cofactor">
    <cofactor evidence="2">
        <name>Ca(2+)</name>
        <dbReference type="ChEBI" id="CHEBI:29108"/>
    </cofactor>
</comment>
<evidence type="ECO:0000256" key="3">
    <source>
        <dbReference type="ARBA" id="ARBA00008061"/>
    </source>
</evidence>
<dbReference type="PRINTS" id="PR00110">
    <property type="entry name" value="ALPHAAMYLASE"/>
</dbReference>
<accession>A0A5K1VP55</accession>
<keyword evidence="10" id="KW-0732">Signal</keyword>
<dbReference type="InterPro" id="IPR017853">
    <property type="entry name" value="GH"/>
</dbReference>
<evidence type="ECO:0000256" key="10">
    <source>
        <dbReference type="SAM" id="SignalP"/>
    </source>
</evidence>
<feature type="chain" id="PRO_5023807902" description="Alpha-amylase" evidence="10">
    <location>
        <begin position="18"/>
        <end position="622"/>
    </location>
</feature>
<dbReference type="VEuPathDB" id="AmoebaDB:EHI5A_006920"/>
<evidence type="ECO:0000256" key="2">
    <source>
        <dbReference type="ARBA" id="ARBA00001913"/>
    </source>
</evidence>
<comment type="catalytic activity">
    <reaction evidence="1 9">
        <text>Endohydrolysis of (1-&gt;4)-alpha-D-glucosidic linkages in polysaccharides containing three or more (1-&gt;4)-alpha-linked D-glucose units.</text>
        <dbReference type="EC" id="3.2.1.1"/>
    </reaction>
</comment>
<dbReference type="EMBL" id="BDEQ01000001">
    <property type="protein sequence ID" value="GAT96768.1"/>
    <property type="molecule type" value="Genomic_DNA"/>
</dbReference>
<dbReference type="InterPro" id="IPR006047">
    <property type="entry name" value="GH13_cat_dom"/>
</dbReference>
<comment type="similarity">
    <text evidence="3 8">Belongs to the glycosyl hydrolase 13 family.</text>
</comment>
<name>A0A5K1VP55_ENTHI</name>
<reference evidence="12 13" key="1">
    <citation type="submission" date="2016-05" db="EMBL/GenBank/DDBJ databases">
        <title>First whole genome sequencing of Entamoeba histolytica HM1:IMSS-clone-6.</title>
        <authorList>
            <person name="Mukherjee Avik.K."/>
            <person name="Izumyama S."/>
            <person name="Nakada-Tsukui K."/>
            <person name="Nozaki T."/>
        </authorList>
    </citation>
    <scope>NUCLEOTIDE SEQUENCE [LARGE SCALE GENOMIC DNA]</scope>
    <source>
        <strain evidence="12 13">HM1:IMSS clone 6</strain>
    </source>
</reference>
<dbReference type="AlphaFoldDB" id="A0A5K1VP55"/>
<dbReference type="GO" id="GO:0005975">
    <property type="term" value="P:carbohydrate metabolic process"/>
    <property type="evidence" value="ECO:0007669"/>
    <property type="project" value="InterPro"/>
</dbReference>
<dbReference type="OMA" id="RTHRDIQ"/>
<evidence type="ECO:0000256" key="1">
    <source>
        <dbReference type="ARBA" id="ARBA00000548"/>
    </source>
</evidence>
<keyword evidence="7 9" id="KW-0326">Glycosidase</keyword>
<dbReference type="Gene3D" id="3.20.20.80">
    <property type="entry name" value="Glycosidases"/>
    <property type="match status" value="1"/>
</dbReference>
<gene>
    <name evidence="12" type="ORF">CL6EHI_129810</name>
</gene>
<evidence type="ECO:0000256" key="9">
    <source>
        <dbReference type="RuleBase" id="RU361134"/>
    </source>
</evidence>
<dbReference type="Proteomes" id="UP000078387">
    <property type="component" value="Unassembled WGS sequence"/>
</dbReference>
<dbReference type="GO" id="GO:0043169">
    <property type="term" value="F:cation binding"/>
    <property type="evidence" value="ECO:0007669"/>
    <property type="project" value="InterPro"/>
</dbReference>